<accession>A0A839V891</accession>
<comment type="caution">
    <text evidence="1">The sequence shown here is derived from an EMBL/GenBank/DDBJ whole genome shotgun (WGS) entry which is preliminary data.</text>
</comment>
<keyword evidence="2" id="KW-1185">Reference proteome</keyword>
<evidence type="ECO:0000313" key="1">
    <source>
        <dbReference type="EMBL" id="MBB3191873.1"/>
    </source>
</evidence>
<evidence type="ECO:0000313" key="2">
    <source>
        <dbReference type="Proteomes" id="UP000547614"/>
    </source>
</evidence>
<dbReference type="AlphaFoldDB" id="A0A839V891"/>
<organism evidence="1 2">
    <name type="scientific">Halomonas cerina</name>
    <dbReference type="NCBI Taxonomy" id="447424"/>
    <lineage>
        <taxon>Bacteria</taxon>
        <taxon>Pseudomonadati</taxon>
        <taxon>Pseudomonadota</taxon>
        <taxon>Gammaproteobacteria</taxon>
        <taxon>Oceanospirillales</taxon>
        <taxon>Halomonadaceae</taxon>
        <taxon>Halomonas</taxon>
    </lineage>
</organism>
<dbReference type="EMBL" id="JACHXP010000018">
    <property type="protein sequence ID" value="MBB3191873.1"/>
    <property type="molecule type" value="Genomic_DNA"/>
</dbReference>
<gene>
    <name evidence="1" type="ORF">FHR94_003147</name>
</gene>
<sequence length="88" mass="9311">MSNVDLQLERLQISLHGVSAEVAESAMTGLDEELRRRLGGLSAADLPLSDQAELALGAIHVQGRIDPAALRGLIAQRLVASLRQGGQD</sequence>
<dbReference type="RefSeq" id="WP_183326954.1">
    <property type="nucleotide sequence ID" value="NZ_JACHXP010000018.1"/>
</dbReference>
<name>A0A839V891_9GAMM</name>
<dbReference type="Proteomes" id="UP000547614">
    <property type="component" value="Unassembled WGS sequence"/>
</dbReference>
<reference evidence="1 2" key="1">
    <citation type="submission" date="2020-08" db="EMBL/GenBank/DDBJ databases">
        <title>Genomic Encyclopedia of Type Strains, Phase III (KMG-III): the genomes of soil and plant-associated and newly described type strains.</title>
        <authorList>
            <person name="Whitman W."/>
        </authorList>
    </citation>
    <scope>NUCLEOTIDE SEQUENCE [LARGE SCALE GENOMIC DNA]</scope>
    <source>
        <strain evidence="1 2">CECT 7282</strain>
    </source>
</reference>
<protein>
    <submittedName>
        <fullName evidence="1">Uncharacterized protein</fullName>
    </submittedName>
</protein>
<proteinExistence type="predicted"/>